<keyword evidence="1" id="KW-0678">Repressor</keyword>
<organism evidence="6 7">
    <name type="scientific">Faecalibacterium cf. prausnitzii KLE1255</name>
    <dbReference type="NCBI Taxonomy" id="748224"/>
    <lineage>
        <taxon>Bacteria</taxon>
        <taxon>Bacillati</taxon>
        <taxon>Bacillota</taxon>
        <taxon>Clostridia</taxon>
        <taxon>Eubacteriales</taxon>
        <taxon>Oscillospiraceae</taxon>
        <taxon>Faecalibacterium</taxon>
    </lineage>
</organism>
<dbReference type="Gene3D" id="1.10.260.40">
    <property type="entry name" value="lambda repressor-like DNA-binding domains"/>
    <property type="match status" value="1"/>
</dbReference>
<dbReference type="AlphaFoldDB" id="E2ZFY6"/>
<feature type="domain" description="HTH lacI-type" evidence="5">
    <location>
        <begin position="4"/>
        <end position="58"/>
    </location>
</feature>
<dbReference type="Pfam" id="PF00356">
    <property type="entry name" value="LacI"/>
    <property type="match status" value="1"/>
</dbReference>
<protein>
    <submittedName>
        <fullName evidence="6">Transcriptional regulator, LacI family</fullName>
    </submittedName>
</protein>
<dbReference type="PANTHER" id="PTHR30146">
    <property type="entry name" value="LACI-RELATED TRANSCRIPTIONAL REPRESSOR"/>
    <property type="match status" value="1"/>
</dbReference>
<evidence type="ECO:0000313" key="7">
    <source>
        <dbReference type="Proteomes" id="UP000006028"/>
    </source>
</evidence>
<keyword evidence="3" id="KW-0238">DNA-binding</keyword>
<dbReference type="BioCyc" id="FCF748224-HMP:GTSS-2803-MONOMER"/>
<dbReference type="STRING" id="748224.HMPREF9436_00569"/>
<dbReference type="InterPro" id="IPR028082">
    <property type="entry name" value="Peripla_BP_I"/>
</dbReference>
<dbReference type="OrthoDB" id="2026446at2"/>
<dbReference type="Pfam" id="PF13377">
    <property type="entry name" value="Peripla_BP_3"/>
    <property type="match status" value="1"/>
</dbReference>
<evidence type="ECO:0000256" key="2">
    <source>
        <dbReference type="ARBA" id="ARBA00023015"/>
    </source>
</evidence>
<dbReference type="SMART" id="SM00354">
    <property type="entry name" value="HTH_LACI"/>
    <property type="match status" value="1"/>
</dbReference>
<sequence>MGSVTIKDIAQLAHVSHTTVSRALNGSPLVNEETRQKIRLLAESMNYVPNLSAKGLVRVRSYNIGVFFTSLVHATSSDFIYTVIQSVSDCISGSYNVLFNGIDKLADDYRITTANYDGVLLVSQRPEDDVWIQRIQAAGVPLVVINRKLDDKGIKNIYCDEKAGVQQAVAYLIENGHRDIAYLKGNEESSSTHRRYAGFVDEMEKHHVDIRPEWILSGDYSAESGYRGMQALLKRAQKPTAVISASDAVAFGAMRAAHEAGIDIPGDLSLVGFDDGMLAAYSYPPLTSIRRPIGEMAAEGARQLLRLIEGESWPENTVCYPVRLSIKKSIRRLNATERK</sequence>
<comment type="caution">
    <text evidence="6">The sequence shown here is derived from an EMBL/GenBank/DDBJ whole genome shotgun (WGS) entry which is preliminary data.</text>
</comment>
<dbReference type="InterPro" id="IPR010982">
    <property type="entry name" value="Lambda_DNA-bd_dom_sf"/>
</dbReference>
<dbReference type="CDD" id="cd06267">
    <property type="entry name" value="PBP1_LacI_sugar_binding-like"/>
    <property type="match status" value="1"/>
</dbReference>
<evidence type="ECO:0000313" key="6">
    <source>
        <dbReference type="EMBL" id="EFQ07905.1"/>
    </source>
</evidence>
<dbReference type="InterPro" id="IPR046335">
    <property type="entry name" value="LacI/GalR-like_sensor"/>
</dbReference>
<evidence type="ECO:0000256" key="4">
    <source>
        <dbReference type="ARBA" id="ARBA00023163"/>
    </source>
</evidence>
<dbReference type="PANTHER" id="PTHR30146:SF148">
    <property type="entry name" value="HTH-TYPE TRANSCRIPTIONAL REPRESSOR PURR-RELATED"/>
    <property type="match status" value="1"/>
</dbReference>
<dbReference type="PROSITE" id="PS50932">
    <property type="entry name" value="HTH_LACI_2"/>
    <property type="match status" value="1"/>
</dbReference>
<dbReference type="HOGENOM" id="CLU_037628_6_1_9"/>
<dbReference type="SUPFAM" id="SSF47413">
    <property type="entry name" value="lambda repressor-like DNA-binding domains"/>
    <property type="match status" value="1"/>
</dbReference>
<dbReference type="RefSeq" id="WP_005938744.1">
    <property type="nucleotide sequence ID" value="NZ_GL538252.1"/>
</dbReference>
<keyword evidence="4" id="KW-0804">Transcription</keyword>
<evidence type="ECO:0000259" key="5">
    <source>
        <dbReference type="PROSITE" id="PS50932"/>
    </source>
</evidence>
<accession>E2ZFY6</accession>
<dbReference type="InterPro" id="IPR000843">
    <property type="entry name" value="HTH_LacI"/>
</dbReference>
<dbReference type="Gene3D" id="3.40.50.2300">
    <property type="match status" value="2"/>
</dbReference>
<keyword evidence="2" id="KW-0805">Transcription regulation</keyword>
<proteinExistence type="predicted"/>
<name>E2ZFY6_9FIRM</name>
<dbReference type="SUPFAM" id="SSF53822">
    <property type="entry name" value="Periplasmic binding protein-like I"/>
    <property type="match status" value="1"/>
</dbReference>
<gene>
    <name evidence="6" type="ORF">HMPREF9436_00569</name>
</gene>
<dbReference type="EMBL" id="AECU01000041">
    <property type="protein sequence ID" value="EFQ07905.1"/>
    <property type="molecule type" value="Genomic_DNA"/>
</dbReference>
<dbReference type="eggNOG" id="COG1609">
    <property type="taxonomic scope" value="Bacteria"/>
</dbReference>
<dbReference type="CDD" id="cd01392">
    <property type="entry name" value="HTH_LacI"/>
    <property type="match status" value="1"/>
</dbReference>
<reference evidence="6 7" key="1">
    <citation type="submission" date="2010-08" db="EMBL/GenBank/DDBJ databases">
        <authorList>
            <person name="Weinstock G."/>
            <person name="Sodergren E."/>
            <person name="Clifton S."/>
            <person name="Fulton L."/>
            <person name="Fulton B."/>
            <person name="Courtney L."/>
            <person name="Fronick C."/>
            <person name="Harrison M."/>
            <person name="Strong C."/>
            <person name="Farmer C."/>
            <person name="Delahaunty K."/>
            <person name="Markovic C."/>
            <person name="Hall O."/>
            <person name="Minx P."/>
            <person name="Tomlinson C."/>
            <person name="Mitreva M."/>
            <person name="Hou S."/>
            <person name="Chen J."/>
            <person name="Wollam A."/>
            <person name="Pepin K.H."/>
            <person name="Johnson M."/>
            <person name="Bhonagiri V."/>
            <person name="Zhang X."/>
            <person name="Suruliraj S."/>
            <person name="Warren W."/>
            <person name="Chinwalla A."/>
            <person name="Mardis E.R."/>
            <person name="Wilson R.K."/>
        </authorList>
    </citation>
    <scope>NUCLEOTIDE SEQUENCE [LARGE SCALE GENOMIC DNA]</scope>
    <source>
        <strain evidence="6 7">KLE1255</strain>
    </source>
</reference>
<dbReference type="PROSITE" id="PS00356">
    <property type="entry name" value="HTH_LACI_1"/>
    <property type="match status" value="1"/>
</dbReference>
<evidence type="ECO:0000256" key="3">
    <source>
        <dbReference type="ARBA" id="ARBA00023125"/>
    </source>
</evidence>
<dbReference type="GO" id="GO:0003700">
    <property type="term" value="F:DNA-binding transcription factor activity"/>
    <property type="evidence" value="ECO:0007669"/>
    <property type="project" value="TreeGrafter"/>
</dbReference>
<evidence type="ECO:0000256" key="1">
    <source>
        <dbReference type="ARBA" id="ARBA00022491"/>
    </source>
</evidence>
<dbReference type="GO" id="GO:0000976">
    <property type="term" value="F:transcription cis-regulatory region binding"/>
    <property type="evidence" value="ECO:0007669"/>
    <property type="project" value="TreeGrafter"/>
</dbReference>
<dbReference type="Proteomes" id="UP000006028">
    <property type="component" value="Unassembled WGS sequence"/>
</dbReference>